<evidence type="ECO:0000259" key="7">
    <source>
        <dbReference type="Pfam" id="PF00814"/>
    </source>
</evidence>
<evidence type="ECO:0000256" key="2">
    <source>
        <dbReference type="ARBA" id="ARBA00022679"/>
    </source>
</evidence>
<evidence type="ECO:0000256" key="1">
    <source>
        <dbReference type="ARBA" id="ARBA00012156"/>
    </source>
</evidence>
<dbReference type="AlphaFoldDB" id="A0A9D1WSU7"/>
<reference evidence="8" key="1">
    <citation type="journal article" date="2021" name="PeerJ">
        <title>Extensive microbial diversity within the chicken gut microbiome revealed by metagenomics and culture.</title>
        <authorList>
            <person name="Gilroy R."/>
            <person name="Ravi A."/>
            <person name="Getino M."/>
            <person name="Pursley I."/>
            <person name="Horton D.L."/>
            <person name="Alikhan N.F."/>
            <person name="Baker D."/>
            <person name="Gharbi K."/>
            <person name="Hall N."/>
            <person name="Watson M."/>
            <person name="Adriaenssens E.M."/>
            <person name="Foster-Nyarko E."/>
            <person name="Jarju S."/>
            <person name="Secka A."/>
            <person name="Antonio M."/>
            <person name="Oren A."/>
            <person name="Chaudhuri R.R."/>
            <person name="La Ragione R."/>
            <person name="Hildebrand F."/>
            <person name="Pallen M.J."/>
        </authorList>
    </citation>
    <scope>NUCLEOTIDE SEQUENCE</scope>
    <source>
        <strain evidence="8">CHK188-5543</strain>
    </source>
</reference>
<dbReference type="GO" id="GO:0061711">
    <property type="term" value="F:tRNA N(6)-L-threonylcarbamoyladenine synthase activity"/>
    <property type="evidence" value="ECO:0007669"/>
    <property type="project" value="UniProtKB-EC"/>
</dbReference>
<evidence type="ECO:0000256" key="6">
    <source>
        <dbReference type="ARBA" id="ARBA00048117"/>
    </source>
</evidence>
<comment type="catalytic activity">
    <reaction evidence="6">
        <text>L-threonylcarbamoyladenylate + adenosine(37) in tRNA = N(6)-L-threonylcarbamoyladenosine(37) in tRNA + AMP + H(+)</text>
        <dbReference type="Rhea" id="RHEA:37059"/>
        <dbReference type="Rhea" id="RHEA-COMP:10162"/>
        <dbReference type="Rhea" id="RHEA-COMP:10163"/>
        <dbReference type="ChEBI" id="CHEBI:15378"/>
        <dbReference type="ChEBI" id="CHEBI:73682"/>
        <dbReference type="ChEBI" id="CHEBI:74411"/>
        <dbReference type="ChEBI" id="CHEBI:74418"/>
        <dbReference type="ChEBI" id="CHEBI:456215"/>
        <dbReference type="EC" id="2.3.1.234"/>
    </reaction>
</comment>
<dbReference type="PANTHER" id="PTHR11735">
    <property type="entry name" value="TRNA N6-ADENOSINE THREONYLCARBAMOYLTRANSFERASE"/>
    <property type="match status" value="1"/>
</dbReference>
<proteinExistence type="predicted"/>
<dbReference type="GO" id="GO:0005829">
    <property type="term" value="C:cytosol"/>
    <property type="evidence" value="ECO:0007669"/>
    <property type="project" value="TreeGrafter"/>
</dbReference>
<sequence length="313" mass="33586">MAYLGIDTSNYTTSAALWLRSGELLQQKKLLPVREGALGLRQSDAVFAHVKQLGALLEPLLRDCPEPVAAVGVSTRPRDVEGSYMPCFLVGELAAQAAAAACRAPLHRFSHQAGHLAAALYSAGRLDLVGRRFGAFHFSGGTSECLLVGPDEALPFGVELVGRSLDLKAGQAVDRVGRMLGLPFPAGKYLDELAGRSQRQFRVRPVLRGLDCSLSGVENRCRQMLDRGEPACDIARLCMESILAAADGMTARFREAYGPLPIVYAGGVMCNSLLRRELARRHRDCYFANPAFSADNAAGIAVLVRLAEEGAGC</sequence>
<comment type="caution">
    <text evidence="8">The sequence shown here is derived from an EMBL/GenBank/DDBJ whole genome shotgun (WGS) entry which is preliminary data.</text>
</comment>
<reference evidence="8" key="2">
    <citation type="submission" date="2021-04" db="EMBL/GenBank/DDBJ databases">
        <authorList>
            <person name="Gilroy R."/>
        </authorList>
    </citation>
    <scope>NUCLEOTIDE SEQUENCE</scope>
    <source>
        <strain evidence="8">CHK188-5543</strain>
    </source>
</reference>
<evidence type="ECO:0000313" key="8">
    <source>
        <dbReference type="EMBL" id="HIX66262.1"/>
    </source>
</evidence>
<keyword evidence="5" id="KW-0012">Acyltransferase</keyword>
<dbReference type="Pfam" id="PF00814">
    <property type="entry name" value="TsaD"/>
    <property type="match status" value="1"/>
</dbReference>
<dbReference type="Gene3D" id="3.30.420.40">
    <property type="match status" value="2"/>
</dbReference>
<dbReference type="PANTHER" id="PTHR11735:SF11">
    <property type="entry name" value="TRNA THREONYLCARBAMOYLADENOSINE BIOSYNTHESIS PROTEIN TSAB"/>
    <property type="match status" value="1"/>
</dbReference>
<evidence type="ECO:0000313" key="9">
    <source>
        <dbReference type="Proteomes" id="UP000886800"/>
    </source>
</evidence>
<organism evidence="8 9">
    <name type="scientific">Candidatus Anaerotruncus excrementipullorum</name>
    <dbReference type="NCBI Taxonomy" id="2838465"/>
    <lineage>
        <taxon>Bacteria</taxon>
        <taxon>Bacillati</taxon>
        <taxon>Bacillota</taxon>
        <taxon>Clostridia</taxon>
        <taxon>Eubacteriales</taxon>
        <taxon>Oscillospiraceae</taxon>
        <taxon>Anaerotruncus</taxon>
    </lineage>
</organism>
<dbReference type="Proteomes" id="UP000886800">
    <property type="component" value="Unassembled WGS sequence"/>
</dbReference>
<dbReference type="GO" id="GO:0046872">
    <property type="term" value="F:metal ion binding"/>
    <property type="evidence" value="ECO:0007669"/>
    <property type="project" value="UniProtKB-KW"/>
</dbReference>
<dbReference type="EMBL" id="DXES01000177">
    <property type="protein sequence ID" value="HIX66262.1"/>
    <property type="molecule type" value="Genomic_DNA"/>
</dbReference>
<dbReference type="InterPro" id="IPR043129">
    <property type="entry name" value="ATPase_NBD"/>
</dbReference>
<evidence type="ECO:0000256" key="5">
    <source>
        <dbReference type="ARBA" id="ARBA00023315"/>
    </source>
</evidence>
<dbReference type="InterPro" id="IPR017861">
    <property type="entry name" value="KAE1/TsaD"/>
</dbReference>
<evidence type="ECO:0000256" key="3">
    <source>
        <dbReference type="ARBA" id="ARBA00022694"/>
    </source>
</evidence>
<accession>A0A9D1WSU7</accession>
<dbReference type="GO" id="GO:0008033">
    <property type="term" value="P:tRNA processing"/>
    <property type="evidence" value="ECO:0007669"/>
    <property type="project" value="UniProtKB-KW"/>
</dbReference>
<name>A0A9D1WSU7_9FIRM</name>
<feature type="domain" description="Gcp-like" evidence="7">
    <location>
        <begin position="48"/>
        <end position="301"/>
    </location>
</feature>
<dbReference type="EC" id="2.3.1.234" evidence="1"/>
<dbReference type="PRINTS" id="PR00789">
    <property type="entry name" value="OSIALOPTASE"/>
</dbReference>
<keyword evidence="4" id="KW-0479">Metal-binding</keyword>
<keyword evidence="2" id="KW-0808">Transferase</keyword>
<evidence type="ECO:0000256" key="4">
    <source>
        <dbReference type="ARBA" id="ARBA00022723"/>
    </source>
</evidence>
<gene>
    <name evidence="8" type="ORF">H9736_08450</name>
</gene>
<keyword evidence="3" id="KW-0819">tRNA processing</keyword>
<protein>
    <recommendedName>
        <fullName evidence="1">N(6)-L-threonylcarbamoyladenine synthase</fullName>
        <ecNumber evidence="1">2.3.1.234</ecNumber>
    </recommendedName>
</protein>
<dbReference type="SUPFAM" id="SSF53067">
    <property type="entry name" value="Actin-like ATPase domain"/>
    <property type="match status" value="1"/>
</dbReference>
<dbReference type="InterPro" id="IPR000905">
    <property type="entry name" value="Gcp-like_dom"/>
</dbReference>